<evidence type="ECO:0000256" key="1">
    <source>
        <dbReference type="ARBA" id="ARBA00004651"/>
    </source>
</evidence>
<evidence type="ECO:0000256" key="7">
    <source>
        <dbReference type="SAM" id="Phobius"/>
    </source>
</evidence>
<feature type="transmembrane region" description="Helical" evidence="7">
    <location>
        <begin position="63"/>
        <end position="82"/>
    </location>
</feature>
<dbReference type="InterPro" id="IPR017039">
    <property type="entry name" value="Virul_fac_BrkB"/>
</dbReference>
<reference evidence="8" key="1">
    <citation type="submission" date="2021-02" db="EMBL/GenBank/DDBJ databases">
        <title>Sequencing the genomes of 1000 actinobacteria strains.</title>
        <authorList>
            <person name="Klenk H.-P."/>
        </authorList>
    </citation>
    <scope>NUCLEOTIDE SEQUENCE</scope>
    <source>
        <strain evidence="8">DSM 22850</strain>
    </source>
</reference>
<evidence type="ECO:0000256" key="3">
    <source>
        <dbReference type="ARBA" id="ARBA00022692"/>
    </source>
</evidence>
<keyword evidence="2" id="KW-1003">Cell membrane</keyword>
<proteinExistence type="predicted"/>
<organism evidence="8 9">
    <name type="scientific">Leucobacter exalbidus</name>
    <dbReference type="NCBI Taxonomy" id="662960"/>
    <lineage>
        <taxon>Bacteria</taxon>
        <taxon>Bacillati</taxon>
        <taxon>Actinomycetota</taxon>
        <taxon>Actinomycetes</taxon>
        <taxon>Micrococcales</taxon>
        <taxon>Microbacteriaceae</taxon>
        <taxon>Leucobacter</taxon>
    </lineage>
</organism>
<evidence type="ECO:0000256" key="2">
    <source>
        <dbReference type="ARBA" id="ARBA00022475"/>
    </source>
</evidence>
<feature type="transmembrane region" description="Helical" evidence="7">
    <location>
        <begin position="120"/>
        <end position="140"/>
    </location>
</feature>
<feature type="transmembrane region" description="Helical" evidence="7">
    <location>
        <begin position="169"/>
        <end position="188"/>
    </location>
</feature>
<evidence type="ECO:0000256" key="5">
    <source>
        <dbReference type="ARBA" id="ARBA00023136"/>
    </source>
</evidence>
<sequence>MTKTPELSRLASEAENVERRSKTLIDRGIAIKNWVMRQRPVRAFSHFTDAGGSVLSGGMSYQALFAVFAGLYVGFSVFGISLRKRPELLSTLVDQINLFVPGLLGTNGVVQVHTLLEARAIDWTSLVAGVSLLWVALNWFTGTRRSIRIIFSLEVKQYRNAILLKLRDFALACAFFAAIIISAVLTVFSSTLANLVLEWLGMSTDSWLLGTFGTIARFSAVYLFDVLLLIAMHRYLAEVDVPKWRLLRGCALGAVALLVLKILGGALLGGASNNPLLASFAVLVGLLLWFNFICRALMLTSAWIAVGEDPKLGLPVAPGLVLPRHASASEIDEVALTTQAAKEARAEKPAHAATTDAEKPADAKQSAGTEKPAHAES</sequence>
<accession>A0A940PLM3</accession>
<keyword evidence="4 7" id="KW-1133">Transmembrane helix</keyword>
<feature type="transmembrane region" description="Helical" evidence="7">
    <location>
        <begin position="250"/>
        <end position="270"/>
    </location>
</feature>
<keyword evidence="9" id="KW-1185">Reference proteome</keyword>
<dbReference type="AlphaFoldDB" id="A0A940PLM3"/>
<comment type="subcellular location">
    <subcellularLocation>
        <location evidence="1">Cell membrane</location>
        <topology evidence="1">Multi-pass membrane protein</topology>
    </subcellularLocation>
</comment>
<protein>
    <submittedName>
        <fullName evidence="8">Membrane protein</fullName>
    </submittedName>
</protein>
<dbReference type="PANTHER" id="PTHR30213">
    <property type="entry name" value="INNER MEMBRANE PROTEIN YHJD"/>
    <property type="match status" value="1"/>
</dbReference>
<evidence type="ECO:0000256" key="4">
    <source>
        <dbReference type="ARBA" id="ARBA00022989"/>
    </source>
</evidence>
<name>A0A940PLM3_9MICO</name>
<dbReference type="GO" id="GO:0005886">
    <property type="term" value="C:plasma membrane"/>
    <property type="evidence" value="ECO:0007669"/>
    <property type="project" value="UniProtKB-SubCell"/>
</dbReference>
<keyword evidence="3 7" id="KW-0812">Transmembrane</keyword>
<dbReference type="Proteomes" id="UP000675163">
    <property type="component" value="Unassembled WGS sequence"/>
</dbReference>
<comment type="caution">
    <text evidence="8">The sequence shown here is derived from an EMBL/GenBank/DDBJ whole genome shotgun (WGS) entry which is preliminary data.</text>
</comment>
<feature type="region of interest" description="Disordered" evidence="6">
    <location>
        <begin position="340"/>
        <end position="377"/>
    </location>
</feature>
<dbReference type="EMBL" id="JAFIDA010000001">
    <property type="protein sequence ID" value="MBP1326197.1"/>
    <property type="molecule type" value="Genomic_DNA"/>
</dbReference>
<dbReference type="PANTHER" id="PTHR30213:SF1">
    <property type="entry name" value="INNER MEMBRANE PROTEIN YHJD"/>
    <property type="match status" value="1"/>
</dbReference>
<evidence type="ECO:0000313" key="8">
    <source>
        <dbReference type="EMBL" id="MBP1326197.1"/>
    </source>
</evidence>
<dbReference type="Pfam" id="PF03631">
    <property type="entry name" value="Virul_fac_BrkB"/>
    <property type="match status" value="1"/>
</dbReference>
<dbReference type="RefSeq" id="WP_209705145.1">
    <property type="nucleotide sequence ID" value="NZ_JAFIDA010000001.1"/>
</dbReference>
<feature type="compositionally biased region" description="Basic and acidic residues" evidence="6">
    <location>
        <begin position="342"/>
        <end position="362"/>
    </location>
</feature>
<gene>
    <name evidence="8" type="ORF">JOF28_001429</name>
</gene>
<keyword evidence="5 7" id="KW-0472">Membrane</keyword>
<feature type="transmembrane region" description="Helical" evidence="7">
    <location>
        <begin position="208"/>
        <end position="230"/>
    </location>
</feature>
<feature type="transmembrane region" description="Helical" evidence="7">
    <location>
        <begin position="276"/>
        <end position="294"/>
    </location>
</feature>
<evidence type="ECO:0000313" key="9">
    <source>
        <dbReference type="Proteomes" id="UP000675163"/>
    </source>
</evidence>
<evidence type="ECO:0000256" key="6">
    <source>
        <dbReference type="SAM" id="MobiDB-lite"/>
    </source>
</evidence>